<name>A0A7I7W722_9MYCO</name>
<evidence type="ECO:0000259" key="1">
    <source>
        <dbReference type="Pfam" id="PF01370"/>
    </source>
</evidence>
<gene>
    <name evidence="3" type="ORF">BST20_16695</name>
    <name evidence="2" type="ORF">MBRA_29520</name>
</gene>
<dbReference type="PANTHER" id="PTHR43245">
    <property type="entry name" value="BIFUNCTIONAL POLYMYXIN RESISTANCE PROTEIN ARNA"/>
    <property type="match status" value="1"/>
</dbReference>
<protein>
    <submittedName>
        <fullName evidence="2 3">Epimerase</fullName>
    </submittedName>
</protein>
<evidence type="ECO:0000313" key="5">
    <source>
        <dbReference type="Proteomes" id="UP000467379"/>
    </source>
</evidence>
<evidence type="ECO:0000313" key="3">
    <source>
        <dbReference type="EMBL" id="ORA35713.1"/>
    </source>
</evidence>
<dbReference type="AlphaFoldDB" id="A0A7I7W722"/>
<dbReference type="InterPro" id="IPR050177">
    <property type="entry name" value="Lipid_A_modif_metabolic_enz"/>
</dbReference>
<dbReference type="OrthoDB" id="9795501at2"/>
<evidence type="ECO:0000313" key="4">
    <source>
        <dbReference type="Proteomes" id="UP000192441"/>
    </source>
</evidence>
<dbReference type="InterPro" id="IPR036291">
    <property type="entry name" value="NAD(P)-bd_dom_sf"/>
</dbReference>
<dbReference type="SUPFAM" id="SSF51735">
    <property type="entry name" value="NAD(P)-binding Rossmann-fold domains"/>
    <property type="match status" value="1"/>
</dbReference>
<reference evidence="2" key="3">
    <citation type="submission" date="2020-02" db="EMBL/GenBank/DDBJ databases">
        <authorList>
            <person name="Matsumoto Y."/>
            <person name="Kinjo T."/>
            <person name="Motooka D."/>
            <person name="Nabeya D."/>
            <person name="Jung N."/>
            <person name="Uechi K."/>
            <person name="Horii T."/>
            <person name="Iida T."/>
            <person name="Fujita J."/>
            <person name="Nakamura S."/>
        </authorList>
    </citation>
    <scope>NUCLEOTIDE SEQUENCE</scope>
    <source>
        <strain evidence="2">JCM 12687</strain>
    </source>
</reference>
<proteinExistence type="predicted"/>
<sequence length="328" mass="34140">MGLSVAVTGPTGQIGTAAVLALESDPAVDRIVGMARRPFDPSSLGWTKTSYQQGDIGDPDAVAALIADADVVLHLAFVIMGSRKETRRVNLTGCRNVFQACAAGAAHGRPRRLVYTSSVAVYGYHSDNPVPLTEQVPPRGSAAHYYSAQKAACEAALAEATTGSQLQAFVLRPCIVAGPGARLLAEAMPWNQVPYLAGATRMLPILKPLIPDPGTPLQLVHPTDVATAIACAVTTAAPPGAYNIAGDGVVSTSRVIAALGGRPVRIPAAAATFAAAAIAWLPFVPSFVEWLQTLRTPLVMDTTKAKTQLGWTPRYTAAQALQALTASL</sequence>
<organism evidence="3 4">
    <name type="scientific">Mycobacterium branderi</name>
    <dbReference type="NCBI Taxonomy" id="43348"/>
    <lineage>
        <taxon>Bacteria</taxon>
        <taxon>Bacillati</taxon>
        <taxon>Actinomycetota</taxon>
        <taxon>Actinomycetes</taxon>
        <taxon>Mycobacteriales</taxon>
        <taxon>Mycobacteriaceae</taxon>
        <taxon>Mycobacterium</taxon>
    </lineage>
</organism>
<accession>A0A7I7W722</accession>
<dbReference type="Pfam" id="PF01370">
    <property type="entry name" value="Epimerase"/>
    <property type="match status" value="1"/>
</dbReference>
<dbReference type="EMBL" id="AP022606">
    <property type="protein sequence ID" value="BBZ12757.1"/>
    <property type="molecule type" value="Genomic_DNA"/>
</dbReference>
<dbReference type="Proteomes" id="UP000467379">
    <property type="component" value="Chromosome"/>
</dbReference>
<dbReference type="Gene3D" id="3.40.50.720">
    <property type="entry name" value="NAD(P)-binding Rossmann-like Domain"/>
    <property type="match status" value="1"/>
</dbReference>
<keyword evidence="5" id="KW-1185">Reference proteome</keyword>
<feature type="domain" description="NAD-dependent epimerase/dehydratase" evidence="1">
    <location>
        <begin position="5"/>
        <end position="245"/>
    </location>
</feature>
<reference evidence="3 4" key="1">
    <citation type="submission" date="2016-12" db="EMBL/GenBank/DDBJ databases">
        <title>The new phylogeny of genus Mycobacterium.</title>
        <authorList>
            <person name="Tortoli E."/>
            <person name="Trovato A."/>
            <person name="Cirillo D.M."/>
        </authorList>
    </citation>
    <scope>NUCLEOTIDE SEQUENCE [LARGE SCALE GENOMIC DNA]</scope>
    <source>
        <strain evidence="3 4">DSM 44624</strain>
    </source>
</reference>
<dbReference type="RefSeq" id="WP_083132521.1">
    <property type="nucleotide sequence ID" value="NZ_AP022606.1"/>
</dbReference>
<dbReference type="InterPro" id="IPR001509">
    <property type="entry name" value="Epimerase_deHydtase"/>
</dbReference>
<dbReference type="EMBL" id="MVHM01000011">
    <property type="protein sequence ID" value="ORA35713.1"/>
    <property type="molecule type" value="Genomic_DNA"/>
</dbReference>
<dbReference type="Proteomes" id="UP000192441">
    <property type="component" value="Unassembled WGS sequence"/>
</dbReference>
<reference evidence="2 5" key="2">
    <citation type="journal article" date="2019" name="Emerg. Microbes Infect.">
        <title>Comprehensive subspecies identification of 175 nontuberculous mycobacteria species based on 7547 genomic profiles.</title>
        <authorList>
            <person name="Matsumoto Y."/>
            <person name="Kinjo T."/>
            <person name="Motooka D."/>
            <person name="Nabeya D."/>
            <person name="Jung N."/>
            <person name="Uechi K."/>
            <person name="Horii T."/>
            <person name="Iida T."/>
            <person name="Fujita J."/>
            <person name="Nakamura S."/>
        </authorList>
    </citation>
    <scope>NUCLEOTIDE SEQUENCE [LARGE SCALE GENOMIC DNA]</scope>
    <source>
        <strain evidence="2 5">JCM 12687</strain>
    </source>
</reference>
<evidence type="ECO:0000313" key="2">
    <source>
        <dbReference type="EMBL" id="BBZ12757.1"/>
    </source>
</evidence>